<sequence>MQWLEKAESVQRGQNHLHLKIGRNLRGFLKEPFHVKKEPSIFKKMSQY</sequence>
<organism evidence="1 2">
    <name type="scientific">Priestia megaterium (strain ATCC 12872 / QMB1551)</name>
    <name type="common">Bacillus megaterium</name>
    <dbReference type="NCBI Taxonomy" id="545693"/>
    <lineage>
        <taxon>Bacteria</taxon>
        <taxon>Bacillati</taxon>
        <taxon>Bacillota</taxon>
        <taxon>Bacilli</taxon>
        <taxon>Bacillales</taxon>
        <taxon>Bacillaceae</taxon>
        <taxon>Priestia</taxon>
    </lineage>
</organism>
<evidence type="ECO:0000313" key="1">
    <source>
        <dbReference type="EMBL" id="ADE72324.1"/>
    </source>
</evidence>
<dbReference type="KEGG" id="bmq:BMQ_pBM40038"/>
<reference evidence="1 2" key="2">
    <citation type="journal article" date="2011" name="J. Bacteriol.">
        <title>Genome sequences of the biotechnologically important Bacillus megaterium strains QM B1551 and DSM319.</title>
        <authorList>
            <person name="Eppinger M."/>
            <person name="Bunk B."/>
            <person name="Johns M.A."/>
            <person name="Edirisinghe J.N."/>
            <person name="Kutumbaka K.K."/>
            <person name="Koenig S.S."/>
            <person name="Huot Creasy H."/>
            <person name="Rosovitz M.J."/>
            <person name="Riley D.R."/>
            <person name="Daugherty S."/>
            <person name="Martin M."/>
            <person name="Elbourne L.D."/>
            <person name="Paulsen I."/>
            <person name="Biedendieck R."/>
            <person name="Braun C."/>
            <person name="Grayburn S."/>
            <person name="Dhingra S."/>
            <person name="Lukyanchuk V."/>
            <person name="Ball B."/>
            <person name="Ul-Qamar R."/>
            <person name="Seibel J."/>
            <person name="Bremer E."/>
            <person name="Jahn D."/>
            <person name="Ravel J."/>
            <person name="Vary P.S."/>
        </authorList>
    </citation>
    <scope>NUCLEOTIDE SEQUENCE [LARGE SCALE GENOMIC DNA]</scope>
    <source>
        <strain evidence="2">ATCC 12872 / QMB1551</strain>
        <plasmid evidence="1">pBM400</plasmid>
    </source>
</reference>
<geneLocation type="plasmid" evidence="1 2">
    <name>pBM400</name>
</geneLocation>
<name>D5E3E9_PRIM1</name>
<protein>
    <submittedName>
        <fullName evidence="1">Uncharacterized protein</fullName>
    </submittedName>
</protein>
<dbReference type="EMBL" id="CP001987">
    <property type="protein sequence ID" value="ADE72324.1"/>
    <property type="molecule type" value="Genomic_DNA"/>
</dbReference>
<reference evidence="1 2" key="1">
    <citation type="journal article" date="2003" name="Appl. Environ. Microbiol.">
        <title>Sequencing and characterization of pBM400 from Bacillus megaterium QM B1551.</title>
        <authorList>
            <person name="Scholle M.D."/>
            <person name="White C.A."/>
            <person name="Kunnimalaiyaan M."/>
            <person name="Vary P.S."/>
        </authorList>
    </citation>
    <scope>NUCLEOTIDE SEQUENCE [LARGE SCALE GENOMIC DNA]</scope>
    <source>
        <strain evidence="2">ATCC 12872 / QMB1551</strain>
        <plasmid evidence="1">pBM400</plasmid>
    </source>
</reference>
<dbReference type="HOGENOM" id="CLU_3149534_0_0_9"/>
<keyword evidence="1" id="KW-0614">Plasmid</keyword>
<dbReference type="AlphaFoldDB" id="D5E3E9"/>
<dbReference type="Proteomes" id="UP000000935">
    <property type="component" value="Plasmid pBM400"/>
</dbReference>
<keyword evidence="2" id="KW-1185">Reference proteome</keyword>
<evidence type="ECO:0000313" key="2">
    <source>
        <dbReference type="Proteomes" id="UP000000935"/>
    </source>
</evidence>
<proteinExistence type="predicted"/>
<accession>D5E3E9</accession>
<gene>
    <name evidence="1" type="ordered locus">BMQ_pBM40038</name>
</gene>